<organism evidence="1 2">
    <name type="scientific">Aquibacillus albus</name>
    <dbReference type="NCBI Taxonomy" id="1168171"/>
    <lineage>
        <taxon>Bacteria</taxon>
        <taxon>Bacillati</taxon>
        <taxon>Bacillota</taxon>
        <taxon>Bacilli</taxon>
        <taxon>Bacillales</taxon>
        <taxon>Bacillaceae</taxon>
        <taxon>Aquibacillus</taxon>
    </lineage>
</organism>
<dbReference type="Proteomes" id="UP001296943">
    <property type="component" value="Unassembled WGS sequence"/>
</dbReference>
<proteinExistence type="predicted"/>
<name>A0ABS2MVH4_9BACI</name>
<gene>
    <name evidence="1" type="ORF">JOC48_000332</name>
</gene>
<reference evidence="1 2" key="1">
    <citation type="submission" date="2021-01" db="EMBL/GenBank/DDBJ databases">
        <title>Genomic Encyclopedia of Type Strains, Phase IV (KMG-IV): sequencing the most valuable type-strain genomes for metagenomic binning, comparative biology and taxonomic classification.</title>
        <authorList>
            <person name="Goeker M."/>
        </authorList>
    </citation>
    <scope>NUCLEOTIDE SEQUENCE [LARGE SCALE GENOMIC DNA]</scope>
    <source>
        <strain evidence="1 2">DSM 23711</strain>
    </source>
</reference>
<dbReference type="Pfam" id="PF10720">
    <property type="entry name" value="DUF2515"/>
    <property type="match status" value="1"/>
</dbReference>
<sequence length="316" mass="38500">MKWSGDLENDFVYYIENKTKRYNRDNISRTKAYQAYYQLFPEVKWAFLASMVSRNAGWNMTDLETRLFQKYLSNKLRTQLFSTYERANWLIFSDAYPQLLLYQLSKCIQRPMFHLLDYFHVSTFMKDEWIRYWKNKNENRLLIALIINEQNVIESPVTDHPFFKKHVFLNWPYLIQDFFHLSMVIFPMRSGEVFASEVHDFSNVSKRIELGKKLSSILFHSDFYDGFFDFALQTEHTGSRFDYEQYMYANVKKSSPMLRSIYPVIDHQDKVRKDWFKNGGIKQKWWKPQEVSTKDNAWDKFYKKRKWLDRIDQWLS</sequence>
<dbReference type="InterPro" id="IPR019658">
    <property type="entry name" value="DUF2515"/>
</dbReference>
<comment type="caution">
    <text evidence="1">The sequence shown here is derived from an EMBL/GenBank/DDBJ whole genome shotgun (WGS) entry which is preliminary data.</text>
</comment>
<protein>
    <recommendedName>
        <fullName evidence="3">DUF2515 domain-containing protein</fullName>
    </recommendedName>
</protein>
<evidence type="ECO:0000313" key="2">
    <source>
        <dbReference type="Proteomes" id="UP001296943"/>
    </source>
</evidence>
<evidence type="ECO:0000313" key="1">
    <source>
        <dbReference type="EMBL" id="MBM7569863.1"/>
    </source>
</evidence>
<evidence type="ECO:0008006" key="3">
    <source>
        <dbReference type="Google" id="ProtNLM"/>
    </source>
</evidence>
<keyword evidence="2" id="KW-1185">Reference proteome</keyword>
<accession>A0ABS2MVH4</accession>
<dbReference type="RefSeq" id="WP_204497309.1">
    <property type="nucleotide sequence ID" value="NZ_JAFBDR010000001.1"/>
</dbReference>
<dbReference type="EMBL" id="JAFBDR010000001">
    <property type="protein sequence ID" value="MBM7569863.1"/>
    <property type="molecule type" value="Genomic_DNA"/>
</dbReference>